<dbReference type="RefSeq" id="WP_139825975.1">
    <property type="nucleotide sequence ID" value="NZ_AP022614.1"/>
</dbReference>
<evidence type="ECO:0000313" key="2">
    <source>
        <dbReference type="EMBL" id="BBZ43482.1"/>
    </source>
</evidence>
<sequence length="391" mass="41842">MTAPATSLPTLSQVATMDTAYLSDAAAYWDQTATTWENVFTEIHRQAAAPAGGVWKGLAADSAHARTYGDMVQIRATSDQLLPAAAVAHRAEEQLRACREGVLEAVRDARADCFDVGDDYAVTDRVRGGSADLRAARSAEAQGHAAFIRHRVAALVAADQQIAQRISAAIGAIGNLTFHEPNVGVGDAKDPRFEAVDRSWKRDPPQPGPDSGPSADEIRKVLDGLPEGDKPSIREVRSPDDLEKLWNWMKRNGVGAPNRYRNPAKGEWVKLPDGTDIGRREAARSTDRPALDVHLPGPDGYIKVHVNPGRGGVPQLSVPTKPPSPVRLPVESAPVLRPPVAPVPQPEAPSPGSGGFIGGGPFPGLHLIHPPHTRHGQLIIGDPDEIFEENK</sequence>
<reference evidence="2 3" key="1">
    <citation type="journal article" date="2019" name="Emerg. Microbes Infect.">
        <title>Comprehensive subspecies identification of 175 nontuberculous mycobacteria species based on 7547 genomic profiles.</title>
        <authorList>
            <person name="Matsumoto Y."/>
            <person name="Kinjo T."/>
            <person name="Motooka D."/>
            <person name="Nabeya D."/>
            <person name="Jung N."/>
            <person name="Uechi K."/>
            <person name="Horii T."/>
            <person name="Iida T."/>
            <person name="Fujita J."/>
            <person name="Nakamura S."/>
        </authorList>
    </citation>
    <scope>NUCLEOTIDE SEQUENCE [LARGE SCALE GENOMIC DNA]</scope>
    <source>
        <strain evidence="2 3">JCM 14742</strain>
    </source>
</reference>
<accession>A0A7I7YQP5</accession>
<feature type="region of interest" description="Disordered" evidence="1">
    <location>
        <begin position="196"/>
        <end position="218"/>
    </location>
</feature>
<evidence type="ECO:0000313" key="3">
    <source>
        <dbReference type="Proteomes" id="UP000467105"/>
    </source>
</evidence>
<organism evidence="2 3">
    <name type="scientific">Mycobacterium parmense</name>
    <dbReference type="NCBI Taxonomy" id="185642"/>
    <lineage>
        <taxon>Bacteria</taxon>
        <taxon>Bacillati</taxon>
        <taxon>Actinomycetota</taxon>
        <taxon>Actinomycetes</taxon>
        <taxon>Mycobacteriales</taxon>
        <taxon>Mycobacteriaceae</taxon>
        <taxon>Mycobacterium</taxon>
        <taxon>Mycobacterium simiae complex</taxon>
    </lineage>
</organism>
<feature type="region of interest" description="Disordered" evidence="1">
    <location>
        <begin position="339"/>
        <end position="358"/>
    </location>
</feature>
<proteinExistence type="predicted"/>
<dbReference type="OrthoDB" id="4743268at2"/>
<feature type="compositionally biased region" description="Pro residues" evidence="1">
    <location>
        <begin position="339"/>
        <end position="349"/>
    </location>
</feature>
<gene>
    <name evidence="2" type="ORF">MPRM_07630</name>
</gene>
<evidence type="ECO:0000256" key="1">
    <source>
        <dbReference type="SAM" id="MobiDB-lite"/>
    </source>
</evidence>
<protein>
    <submittedName>
        <fullName evidence="2">Uncharacterized protein</fullName>
    </submittedName>
</protein>
<keyword evidence="3" id="KW-1185">Reference proteome</keyword>
<dbReference type="AlphaFoldDB" id="A0A7I7YQP5"/>
<dbReference type="Proteomes" id="UP000467105">
    <property type="component" value="Chromosome"/>
</dbReference>
<name>A0A7I7YQP5_9MYCO</name>
<dbReference type="EMBL" id="AP022614">
    <property type="protein sequence ID" value="BBZ43482.1"/>
    <property type="molecule type" value="Genomic_DNA"/>
</dbReference>